<feature type="chain" id="PRO_5040374967" evidence="1">
    <location>
        <begin position="28"/>
        <end position="111"/>
    </location>
</feature>
<accession>A0A9P6KEN9</accession>
<dbReference type="Proteomes" id="UP000780801">
    <property type="component" value="Unassembled WGS sequence"/>
</dbReference>
<name>A0A9P6KEN9_9FUNG</name>
<dbReference type="EMBL" id="JAABOA010001176">
    <property type="protein sequence ID" value="KAF9582116.1"/>
    <property type="molecule type" value="Genomic_DNA"/>
</dbReference>
<protein>
    <submittedName>
        <fullName evidence="2">Uncharacterized protein</fullName>
    </submittedName>
</protein>
<feature type="signal peptide" evidence="1">
    <location>
        <begin position="1"/>
        <end position="27"/>
    </location>
</feature>
<keyword evidence="1" id="KW-0732">Signal</keyword>
<comment type="caution">
    <text evidence="2">The sequence shown here is derived from an EMBL/GenBank/DDBJ whole genome shotgun (WGS) entry which is preliminary data.</text>
</comment>
<dbReference type="OrthoDB" id="2956254at2759"/>
<dbReference type="AlphaFoldDB" id="A0A9P6KEN9"/>
<evidence type="ECO:0000313" key="2">
    <source>
        <dbReference type="EMBL" id="KAF9582116.1"/>
    </source>
</evidence>
<organism evidence="2 3">
    <name type="scientific">Lunasporangiospora selenospora</name>
    <dbReference type="NCBI Taxonomy" id="979761"/>
    <lineage>
        <taxon>Eukaryota</taxon>
        <taxon>Fungi</taxon>
        <taxon>Fungi incertae sedis</taxon>
        <taxon>Mucoromycota</taxon>
        <taxon>Mortierellomycotina</taxon>
        <taxon>Mortierellomycetes</taxon>
        <taxon>Mortierellales</taxon>
        <taxon>Mortierellaceae</taxon>
        <taxon>Lunasporangiospora</taxon>
    </lineage>
</organism>
<evidence type="ECO:0000313" key="3">
    <source>
        <dbReference type="Proteomes" id="UP000780801"/>
    </source>
</evidence>
<gene>
    <name evidence="2" type="ORF">BGW38_000622</name>
</gene>
<proteinExistence type="predicted"/>
<keyword evidence="3" id="KW-1185">Reference proteome</keyword>
<sequence length="111" mass="11389">PLCNSKEKMRFQAILIALSVVVAVATAAPEPDVSAKDNCNGYIGDCFQNDCFPRFSGSGDTIGTCTGGRYNGCPCNKCGGGNGYVGPCNGNGCNGRQGRCTAGTYEGCPCN</sequence>
<feature type="non-terminal residue" evidence="2">
    <location>
        <position position="1"/>
    </location>
</feature>
<reference evidence="2" key="1">
    <citation type="journal article" date="2020" name="Fungal Divers.">
        <title>Resolving the Mortierellaceae phylogeny through synthesis of multi-gene phylogenetics and phylogenomics.</title>
        <authorList>
            <person name="Vandepol N."/>
            <person name="Liber J."/>
            <person name="Desiro A."/>
            <person name="Na H."/>
            <person name="Kennedy M."/>
            <person name="Barry K."/>
            <person name="Grigoriev I.V."/>
            <person name="Miller A.N."/>
            <person name="O'Donnell K."/>
            <person name="Stajich J.E."/>
            <person name="Bonito G."/>
        </authorList>
    </citation>
    <scope>NUCLEOTIDE SEQUENCE</scope>
    <source>
        <strain evidence="2">KOD1015</strain>
    </source>
</reference>
<evidence type="ECO:0000256" key="1">
    <source>
        <dbReference type="SAM" id="SignalP"/>
    </source>
</evidence>